<dbReference type="InterPro" id="IPR049120">
    <property type="entry name" value="A2M_bMG2"/>
</dbReference>
<dbReference type="Gene3D" id="3.50.4.10">
    <property type="entry name" value="Hepatocyte Growth Factor"/>
    <property type="match status" value="1"/>
</dbReference>
<feature type="domain" description="Alpha-2-macroglobulin bait region" evidence="7">
    <location>
        <begin position="963"/>
        <end position="1107"/>
    </location>
</feature>
<protein>
    <submittedName>
        <fullName evidence="9">Alpha-2-macroglobulin family protein</fullName>
    </submittedName>
</protein>
<proteinExistence type="inferred from homology"/>
<dbReference type="PIRSF" id="PIRSF038980">
    <property type="entry name" value="A2M_bac"/>
    <property type="match status" value="1"/>
</dbReference>
<comment type="similarity">
    <text evidence="1">Belongs to the protease inhibitor I39 (alpha-2-macroglobulin) family. Bacterial alpha-2-macroglobulin subfamily.</text>
</comment>
<dbReference type="InterPro" id="IPR047565">
    <property type="entry name" value="Alpha-macroglob_thiol-ester_cl"/>
</dbReference>
<dbReference type="InterPro" id="IPR008930">
    <property type="entry name" value="Terpenoid_cyclase/PrenylTrfase"/>
</dbReference>
<dbReference type="Gene3D" id="1.50.10.20">
    <property type="match status" value="1"/>
</dbReference>
<dbReference type="InterPro" id="IPR041462">
    <property type="entry name" value="Bact_A2M_MG6"/>
</dbReference>
<dbReference type="Proteomes" id="UP000483078">
    <property type="component" value="Unassembled WGS sequence"/>
</dbReference>
<evidence type="ECO:0000313" key="9">
    <source>
        <dbReference type="EMBL" id="MTJ03062.1"/>
    </source>
</evidence>
<keyword evidence="2 5" id="KW-0732">Signal</keyword>
<evidence type="ECO:0000259" key="7">
    <source>
        <dbReference type="SMART" id="SM01359"/>
    </source>
</evidence>
<dbReference type="Pfam" id="PF21142">
    <property type="entry name" value="A2M_bMG2"/>
    <property type="match status" value="1"/>
</dbReference>
<evidence type="ECO:0000256" key="4">
    <source>
        <dbReference type="ARBA" id="ARBA00023157"/>
    </source>
</evidence>
<dbReference type="CDD" id="cd02891">
    <property type="entry name" value="A2M_like"/>
    <property type="match status" value="1"/>
</dbReference>
<dbReference type="InterPro" id="IPR026284">
    <property type="entry name" value="A2MG_proteobact"/>
</dbReference>
<dbReference type="Pfam" id="PF11974">
    <property type="entry name" value="bMG3"/>
    <property type="match status" value="1"/>
</dbReference>
<dbReference type="InterPro" id="IPR002890">
    <property type="entry name" value="MG2"/>
</dbReference>
<dbReference type="Pfam" id="PF00024">
    <property type="entry name" value="PAN_1"/>
    <property type="match status" value="1"/>
</dbReference>
<evidence type="ECO:0000256" key="2">
    <source>
        <dbReference type="ARBA" id="ARBA00022729"/>
    </source>
</evidence>
<dbReference type="EMBL" id="VENJ01000001">
    <property type="protein sequence ID" value="MTJ03062.1"/>
    <property type="molecule type" value="Genomic_DNA"/>
</dbReference>
<evidence type="ECO:0000313" key="10">
    <source>
        <dbReference type="Proteomes" id="UP000483078"/>
    </source>
</evidence>
<feature type="domain" description="Alpha-2-macroglobulin" evidence="8">
    <location>
        <begin position="1169"/>
        <end position="1258"/>
    </location>
</feature>
<evidence type="ECO:0000256" key="5">
    <source>
        <dbReference type="SAM" id="SignalP"/>
    </source>
</evidence>
<dbReference type="GO" id="GO:0004866">
    <property type="term" value="F:endopeptidase inhibitor activity"/>
    <property type="evidence" value="ECO:0007669"/>
    <property type="project" value="InterPro"/>
</dbReference>
<dbReference type="SMART" id="SM00223">
    <property type="entry name" value="APPLE"/>
    <property type="match status" value="1"/>
</dbReference>
<keyword evidence="3" id="KW-0677">Repeat</keyword>
<dbReference type="InterPro" id="IPR000177">
    <property type="entry name" value="Apple"/>
</dbReference>
<dbReference type="InterPro" id="IPR011625">
    <property type="entry name" value="A2M_N_BRD"/>
</dbReference>
<dbReference type="InterPro" id="IPR011626">
    <property type="entry name" value="Alpha-macroglobulin_TED"/>
</dbReference>
<dbReference type="Pfam" id="PF17973">
    <property type="entry name" value="bMG10"/>
    <property type="match status" value="1"/>
</dbReference>
<dbReference type="InterPro" id="IPR021868">
    <property type="entry name" value="Alpha_2_Macroglob_MG3"/>
</dbReference>
<dbReference type="PANTHER" id="PTHR40094">
    <property type="entry name" value="ALPHA-2-MACROGLOBULIN HOMOLOG"/>
    <property type="match status" value="1"/>
</dbReference>
<dbReference type="GO" id="GO:0006508">
    <property type="term" value="P:proteolysis"/>
    <property type="evidence" value="ECO:0007669"/>
    <property type="project" value="InterPro"/>
</dbReference>
<dbReference type="Pfam" id="PF07703">
    <property type="entry name" value="A2M_BRD"/>
    <property type="match status" value="1"/>
</dbReference>
<evidence type="ECO:0000259" key="6">
    <source>
        <dbReference type="SMART" id="SM00223"/>
    </source>
</evidence>
<dbReference type="SMART" id="SM01419">
    <property type="entry name" value="Thiol-ester_cl"/>
    <property type="match status" value="1"/>
</dbReference>
<organism evidence="9 10">
    <name type="scientific">Sediminimonas qiaohouensis</name>
    <dbReference type="NCBI Taxonomy" id="552061"/>
    <lineage>
        <taxon>Bacteria</taxon>
        <taxon>Pseudomonadati</taxon>
        <taxon>Pseudomonadota</taxon>
        <taxon>Alphaproteobacteria</taxon>
        <taxon>Rhodobacterales</taxon>
        <taxon>Roseobacteraceae</taxon>
        <taxon>Sediminimonas</taxon>
    </lineage>
</organism>
<accession>A0A7C9LL22</accession>
<dbReference type="PANTHER" id="PTHR40094:SF1">
    <property type="entry name" value="UBIQUITIN DOMAIN-CONTAINING PROTEIN"/>
    <property type="match status" value="1"/>
</dbReference>
<feature type="chain" id="PRO_5028978352" evidence="5">
    <location>
        <begin position="23"/>
        <end position="1831"/>
    </location>
</feature>
<comment type="caution">
    <text evidence="9">The sequence shown here is derived from an EMBL/GenBank/DDBJ whole genome shotgun (WGS) entry which is preliminary data.</text>
</comment>
<gene>
    <name evidence="9" type="ORF">FH759_00025</name>
</gene>
<dbReference type="GO" id="GO:0005615">
    <property type="term" value="C:extracellular space"/>
    <property type="evidence" value="ECO:0007669"/>
    <property type="project" value="InterPro"/>
</dbReference>
<dbReference type="Pfam" id="PF07678">
    <property type="entry name" value="TED_complement"/>
    <property type="match status" value="1"/>
</dbReference>
<dbReference type="Pfam" id="PF17962">
    <property type="entry name" value="bMG6"/>
    <property type="match status" value="1"/>
</dbReference>
<dbReference type="InterPro" id="IPR001599">
    <property type="entry name" value="Macroglobln_a2"/>
</dbReference>
<dbReference type="SUPFAM" id="SSF48239">
    <property type="entry name" value="Terpenoid cyclases/Protein prenyltransferases"/>
    <property type="match status" value="1"/>
</dbReference>
<dbReference type="InterPro" id="IPR041203">
    <property type="entry name" value="Bact_A2M_MG5"/>
</dbReference>
<dbReference type="SMART" id="SM01360">
    <property type="entry name" value="A2M"/>
    <property type="match status" value="1"/>
</dbReference>
<feature type="domain" description="Apple" evidence="6">
    <location>
        <begin position="43"/>
        <end position="110"/>
    </location>
</feature>
<dbReference type="Pfam" id="PF01835">
    <property type="entry name" value="MG2"/>
    <property type="match status" value="1"/>
</dbReference>
<dbReference type="Pfam" id="PF00207">
    <property type="entry name" value="A2M"/>
    <property type="match status" value="1"/>
</dbReference>
<sequence length="1831" mass="195411">MIMRHAVSAFVLVATLVLPGFAVSQSGAQGDAARYVPDRRAVVSRDVDFYGSDLQALYDTTYEACETACLSDARCKAFTFNTRSNACFPKGGISAREPYEGALSAELRSTDAEVLRAAEERSKALDFLGSATLESARDQARGLGRKHAGGKWDVVELLKAAQQRRAKGDLKGALHWTGAALAQADRSELWAEYARLALDVDTDNRTQQRKMHARALSAAVNGALRALSPQQSAGALLVLSRVLEASDRGRDMIPALRLAQAAQPGRRDIASALEDAIGKYGFRITGHTVDSDAAAPRLCAEFSEPLAKTGVDYGPFVRLPDATMAVQADDRQLCIDGAEHGQRYRLTFRKGLPAASGEALTSDTTLTLYVRDRSPSAVFPGRAYVLPRGDGAALPIETVNLDQVDLTLRHVADRNMLRAVQEGYFGRPLDQWRARGFSGEVAQVVWTGHGDVQNRLNKEMTTRLPMGDIIADLPPGLYALTAGIPGRAEYDQPGATQWFVLSDLGITTLKGNDGLHVLVRGLGDAAPREGAKVQLLSRANRVLDNVQTDAQGHARFDPGLVRGTGGAAPAMVTVRQGDDLAFLSLTDPAFDLSDRGVEGREPAGLVDVFLTTDRGAYRAGETIHATVLARDGQARATPNLPLTAILSRPDGVEYTRKVSVNGRDGGHVYAFDLGADVPRGGWRLEVRTDAEAPALASTAILVEDFLPERIDVDLSLPDGPIRPGDTPPLSVAARYLFGAPGADLAVEGTVTVRPRDTLKDYPGYRFGRHDEASNPRAGSLSAVSTDAAGKAQIPLVLPERPGEGRPMMAEATVRVTEGSGRPVERSITRPVMPDAPLIGIKPLFDGSVAQGAEAAFDLRAIGPGGDDPARDMHVRWTLNRVETRYQWYQQNGNWNWEPITRRTRVSRGEARLGDAPQEVSARVDWGRYELVVETLDGPYAASSVGFHAGWYAPADAARTPDMLEMSLDQPGYRSGDIAQLRMVPRIAGKALITVMSDRVISMKAVEVTKGENLVELPVTDEWGAGAYVTASVIRPVQADIGQEPVRALGLAHAAIDPGAQQLDVTLNAPAQIRPRGALEASVQIDGLPEGARAHVTVAAVDLGILNLTGFQSPDPSAHYFGQRRLGVEIRDLYGRLIDSGNGAIGQVRSGGDAAAAPTTKAPPPTEELVAQFSGMVTVGPGGRADVRFDMPDFNGTVRLMAVAWSAAGVGQAQTDVVVRDPVVVNASLPRFLAPNDRSRLLLEFTHADGAAGRMGLDVTADDGLRIAPDAVPSGITLAENGRARVDIPIEAGAPGDYALRVALTTSDGRQLTKTLTLGVRANDPPVSQTRRFRLGAGDAFTLNRDVFAGFQGGTGSAILSAGPLARLDAPGLIAALDRYPYGCTEQLASAAMPLLYLGQVADVMGLGHADDLSDRVEKAVRRILTRQSSSGSFGLWRAGSGDFWLDAYVTDFLSRARAKGHDVPDEAFDLALDNLRNRVNYAPDFDEGGEAIAYSLMVLAREGAAAMGDLRYYADQKADDFATPLAQAQLGAALAAYGDPTRADAMFARAARRLAQQSGNGPAPGAPVWRTDYGTDLRDAAGVLALAAAAGSEQVDRGALMQRVVAASADGPLSTQESAWSLLAAHALIDTPDVSGLTFDGAPADGPLVHVLEDNATATPTEIRNTRDRPAEITLTTLGVPQGEVSPGGYGMGIERRYFTPEGREVSPESVAMGTRLVVVLKITPYDRIGARLMVTDPLPAGFEIDNPNLLRAGDIGALDWLEPASAEHAEFRTDRFLAAVNWRGEAPFRLAYIVRAVSPGQFHHPAASVEDMYRPRYRAHTGDGRVTVTP</sequence>
<dbReference type="InterPro" id="IPR051802">
    <property type="entry name" value="YfhM-like"/>
</dbReference>
<reference evidence="9 10" key="1">
    <citation type="submission" date="2019-06" db="EMBL/GenBank/DDBJ databases">
        <title>Enrichment of Autotrophic Halophilic Microorganisms from Red Sea Brine Pool Using Microbial Electrosynthesis System.</title>
        <authorList>
            <person name="Alqahtani M.F."/>
            <person name="Bajracharya S."/>
            <person name="Katuri K.P."/>
            <person name="Ali M."/>
            <person name="Saikaly P.E."/>
        </authorList>
    </citation>
    <scope>NUCLEOTIDE SEQUENCE [LARGE SCALE GENOMIC DNA]</scope>
    <source>
        <strain evidence="9">MES6</strain>
    </source>
</reference>
<dbReference type="Gene3D" id="2.60.40.1930">
    <property type="match status" value="1"/>
</dbReference>
<dbReference type="Pfam" id="PF17972">
    <property type="entry name" value="bMG5"/>
    <property type="match status" value="1"/>
</dbReference>
<name>A0A7C9LL22_9RHOB</name>
<evidence type="ECO:0000256" key="1">
    <source>
        <dbReference type="ARBA" id="ARBA00010556"/>
    </source>
</evidence>
<evidence type="ECO:0000259" key="8">
    <source>
        <dbReference type="SMART" id="SM01360"/>
    </source>
</evidence>
<feature type="signal peptide" evidence="5">
    <location>
        <begin position="1"/>
        <end position="22"/>
    </location>
</feature>
<evidence type="ECO:0000256" key="3">
    <source>
        <dbReference type="ARBA" id="ARBA00022737"/>
    </source>
</evidence>
<dbReference type="InterPro" id="IPR003609">
    <property type="entry name" value="Pan_app"/>
</dbReference>
<keyword evidence="4" id="KW-1015">Disulfide bond</keyword>
<dbReference type="InterPro" id="IPR041246">
    <property type="entry name" value="Bact_MG10"/>
</dbReference>
<dbReference type="SMART" id="SM01359">
    <property type="entry name" value="A2M_N_2"/>
    <property type="match status" value="1"/>
</dbReference>
<dbReference type="CDD" id="cd01100">
    <property type="entry name" value="APPLE_Factor_XI_like"/>
    <property type="match status" value="1"/>
</dbReference>
<dbReference type="RefSeq" id="WP_273247496.1">
    <property type="nucleotide sequence ID" value="NZ_VENJ01000001.1"/>
</dbReference>